<dbReference type="InterPro" id="IPR029058">
    <property type="entry name" value="AB_hydrolase_fold"/>
</dbReference>
<sequence>MLAAVVLAAGGCAAAPAGPEPISEVAIVDREPVGERGHDLTVGSPSLGRTAPVRVLLPRGWTPGSGPWPVLYLLHGCCGRTHLGWAEEGGAERLTADLRAIVVIPDGGRVGFYSDWLRGPKWETFHIEELVPLIEKEFGAGPRRAVAGLSMGGHGAMAYAARHPGMFQAAASYSGVLDTTDDRSGVRGLAVDNGEDPEALWGDPISDKKVWQAHNPTALAGRLKGVRLYVSSGDGDPGPLDPPGTRADYEGVLLHQSEAFAEAAKAAGIDVTTDFYGDGTHTFPYWERALERSLPMMRAAIGA</sequence>
<dbReference type="Proteomes" id="UP000605361">
    <property type="component" value="Unassembled WGS sequence"/>
</dbReference>
<accession>A0A931AGT5</accession>
<dbReference type="GO" id="GO:0016747">
    <property type="term" value="F:acyltransferase activity, transferring groups other than amino-acyl groups"/>
    <property type="evidence" value="ECO:0007669"/>
    <property type="project" value="TreeGrafter"/>
</dbReference>
<organism evidence="1 2">
    <name type="scientific">Nonomuraea cypriaca</name>
    <dbReference type="NCBI Taxonomy" id="1187855"/>
    <lineage>
        <taxon>Bacteria</taxon>
        <taxon>Bacillati</taxon>
        <taxon>Actinomycetota</taxon>
        <taxon>Actinomycetes</taxon>
        <taxon>Streptosporangiales</taxon>
        <taxon>Streptosporangiaceae</taxon>
        <taxon>Nonomuraea</taxon>
    </lineage>
</organism>
<proteinExistence type="predicted"/>
<dbReference type="RefSeq" id="WP_195900622.1">
    <property type="nucleotide sequence ID" value="NZ_JADOGI010000173.1"/>
</dbReference>
<dbReference type="AlphaFoldDB" id="A0A931AGT5"/>
<dbReference type="EMBL" id="JADOGI010000173">
    <property type="protein sequence ID" value="MBF8191713.1"/>
    <property type="molecule type" value="Genomic_DNA"/>
</dbReference>
<dbReference type="InterPro" id="IPR000801">
    <property type="entry name" value="Esterase-like"/>
</dbReference>
<name>A0A931AGT5_9ACTN</name>
<dbReference type="SUPFAM" id="SSF53474">
    <property type="entry name" value="alpha/beta-Hydrolases"/>
    <property type="match status" value="1"/>
</dbReference>
<evidence type="ECO:0000313" key="2">
    <source>
        <dbReference type="Proteomes" id="UP000605361"/>
    </source>
</evidence>
<protein>
    <submittedName>
        <fullName evidence="1">Esterase family protein</fullName>
    </submittedName>
</protein>
<gene>
    <name evidence="1" type="ORF">ITP53_39690</name>
</gene>
<reference evidence="1" key="1">
    <citation type="submission" date="2020-11" db="EMBL/GenBank/DDBJ databases">
        <title>Whole-genome analyses of Nonomuraea sp. K274.</title>
        <authorList>
            <person name="Veyisoglu A."/>
        </authorList>
    </citation>
    <scope>NUCLEOTIDE SEQUENCE</scope>
    <source>
        <strain evidence="1">K274</strain>
    </source>
</reference>
<keyword evidence="2" id="KW-1185">Reference proteome</keyword>
<dbReference type="PANTHER" id="PTHR48098">
    <property type="entry name" value="ENTEROCHELIN ESTERASE-RELATED"/>
    <property type="match status" value="1"/>
</dbReference>
<dbReference type="Pfam" id="PF00756">
    <property type="entry name" value="Esterase"/>
    <property type="match status" value="1"/>
</dbReference>
<comment type="caution">
    <text evidence="1">The sequence shown here is derived from an EMBL/GenBank/DDBJ whole genome shotgun (WGS) entry which is preliminary data.</text>
</comment>
<evidence type="ECO:0000313" key="1">
    <source>
        <dbReference type="EMBL" id="MBF8191713.1"/>
    </source>
</evidence>
<dbReference type="PANTHER" id="PTHR48098:SF1">
    <property type="entry name" value="DIACYLGLYCEROL ACYLTRANSFERASE_MYCOLYLTRANSFERASE AG85A"/>
    <property type="match status" value="1"/>
</dbReference>
<dbReference type="Gene3D" id="3.40.50.1820">
    <property type="entry name" value="alpha/beta hydrolase"/>
    <property type="match status" value="1"/>
</dbReference>
<dbReference type="InterPro" id="IPR050583">
    <property type="entry name" value="Mycobacterial_A85_antigen"/>
</dbReference>